<reference evidence="1 2" key="2">
    <citation type="journal article" date="2013" name="Stand. Genomic Sci.">
        <title>Complete genome sequence of Halorhodospira halophila SL1.</title>
        <authorList>
            <person name="Challacombe J.F."/>
            <person name="Majid S."/>
            <person name="Deole R."/>
            <person name="Brettin T.S."/>
            <person name="Bruce D."/>
            <person name="Delano S.F."/>
            <person name="Detter J.C."/>
            <person name="Gleasner C.D."/>
            <person name="Han C.S."/>
            <person name="Misra M."/>
            <person name="Reitenga K.G."/>
            <person name="Mikhailova N."/>
            <person name="Woyke T."/>
            <person name="Pitluck S."/>
            <person name="Nolan M."/>
            <person name="Land M.L."/>
            <person name="Saunders E."/>
            <person name="Tapia R."/>
            <person name="Lapidus A."/>
            <person name="Ivanova N."/>
            <person name="Hoff W.D."/>
        </authorList>
    </citation>
    <scope>NUCLEOTIDE SEQUENCE [LARGE SCALE GENOMIC DNA]</scope>
    <source>
        <strain evidence="2">DSM 244 / SL1</strain>
    </source>
</reference>
<dbReference type="AlphaFoldDB" id="A1WWL3"/>
<protein>
    <submittedName>
        <fullName evidence="1">Uncharacterized protein</fullName>
    </submittedName>
</protein>
<sequence>MLAFDSCLIALAYLHERLVKEDYRLSIWQATAVALRQRLSQDPEDGDLDERSAELLGRFVERLPEAEWQQLPLRKRRALEEMGYVLDAFQKQASKDRDTRTLERIQRTAGHSPLGALFPCHRRA</sequence>
<proteinExistence type="predicted"/>
<gene>
    <name evidence="1" type="ordered locus">Hhal_1306</name>
</gene>
<name>A1WWL3_HALHL</name>
<keyword evidence="2" id="KW-1185">Reference proteome</keyword>
<evidence type="ECO:0000313" key="1">
    <source>
        <dbReference type="EMBL" id="ABM62075.1"/>
    </source>
</evidence>
<evidence type="ECO:0000313" key="2">
    <source>
        <dbReference type="Proteomes" id="UP000000647"/>
    </source>
</evidence>
<dbReference type="HOGENOM" id="CLU_2000723_0_0_6"/>
<dbReference type="KEGG" id="hha:Hhal_1306"/>
<dbReference type="STRING" id="349124.Hhal_1306"/>
<reference evidence="2" key="1">
    <citation type="submission" date="2006-12" db="EMBL/GenBank/DDBJ databases">
        <title>Complete sequence of Halorhodospira halophila SL1.</title>
        <authorList>
            <consortium name="US DOE Joint Genome Institute"/>
            <person name="Copeland A."/>
            <person name="Lucas S."/>
            <person name="Lapidus A."/>
            <person name="Barry K."/>
            <person name="Detter J.C."/>
            <person name="Glavina del Rio T."/>
            <person name="Hammon N."/>
            <person name="Israni S."/>
            <person name="Dalin E."/>
            <person name="Tice H."/>
            <person name="Pitluck S."/>
            <person name="Saunders E."/>
            <person name="Brettin T."/>
            <person name="Bruce D."/>
            <person name="Han C."/>
            <person name="Tapia R."/>
            <person name="Schmutz J."/>
            <person name="Larimer F."/>
            <person name="Land M."/>
            <person name="Hauser L."/>
            <person name="Kyrpides N."/>
            <person name="Mikhailova N."/>
            <person name="Hoff W."/>
            <person name="Richardson P."/>
        </authorList>
    </citation>
    <scope>NUCLEOTIDE SEQUENCE [LARGE SCALE GENOMIC DNA]</scope>
    <source>
        <strain evidence="2">DSM 244 / SL1</strain>
    </source>
</reference>
<accession>A1WWL3</accession>
<dbReference type="Proteomes" id="UP000000647">
    <property type="component" value="Chromosome"/>
</dbReference>
<organism evidence="1 2">
    <name type="scientific">Halorhodospira halophila (strain DSM 244 / SL1)</name>
    <name type="common">Ectothiorhodospira halophila (strain DSM 244 / SL1)</name>
    <dbReference type="NCBI Taxonomy" id="349124"/>
    <lineage>
        <taxon>Bacteria</taxon>
        <taxon>Pseudomonadati</taxon>
        <taxon>Pseudomonadota</taxon>
        <taxon>Gammaproteobacteria</taxon>
        <taxon>Chromatiales</taxon>
        <taxon>Ectothiorhodospiraceae</taxon>
        <taxon>Halorhodospira</taxon>
    </lineage>
</organism>
<dbReference type="EMBL" id="CP000544">
    <property type="protein sequence ID" value="ABM62075.1"/>
    <property type="molecule type" value="Genomic_DNA"/>
</dbReference>